<feature type="compositionally biased region" description="Basic residues" evidence="2">
    <location>
        <begin position="1499"/>
        <end position="1515"/>
    </location>
</feature>
<dbReference type="PANTHER" id="PTHR13298">
    <property type="entry name" value="CYTOSOLIC REGULATOR PIANISSIMO"/>
    <property type="match status" value="1"/>
</dbReference>
<dbReference type="OrthoDB" id="432235at2759"/>
<feature type="signal peptide" evidence="4">
    <location>
        <begin position="1"/>
        <end position="21"/>
    </location>
</feature>
<dbReference type="GO" id="GO:0031932">
    <property type="term" value="C:TORC2 complex"/>
    <property type="evidence" value="ECO:0007669"/>
    <property type="project" value="InterPro"/>
</dbReference>
<dbReference type="SMART" id="SM01310">
    <property type="entry name" value="RICTOR_V"/>
    <property type="match status" value="1"/>
</dbReference>
<feature type="transmembrane region" description="Helical" evidence="3">
    <location>
        <begin position="141"/>
        <end position="163"/>
    </location>
</feature>
<dbReference type="PANTHER" id="PTHR13298:SF11">
    <property type="entry name" value="RAPAMYCIN-INSENSITIVE COMPANION OF MTOR"/>
    <property type="match status" value="1"/>
</dbReference>
<feature type="region of interest" description="Disordered" evidence="2">
    <location>
        <begin position="2196"/>
        <end position="2251"/>
    </location>
</feature>
<feature type="domain" description="Rapamycin-insensitive companion of mTOR middle" evidence="5">
    <location>
        <begin position="987"/>
        <end position="1403"/>
    </location>
</feature>
<dbReference type="Pfam" id="PF14666">
    <property type="entry name" value="RICTOR_M"/>
    <property type="match status" value="1"/>
</dbReference>
<organism evidence="8 9">
    <name type="scientific">Perkinsus olseni</name>
    <name type="common">Perkinsus atlanticus</name>
    <dbReference type="NCBI Taxonomy" id="32597"/>
    <lineage>
        <taxon>Eukaryota</taxon>
        <taxon>Sar</taxon>
        <taxon>Alveolata</taxon>
        <taxon>Perkinsozoa</taxon>
        <taxon>Perkinsea</taxon>
        <taxon>Perkinsida</taxon>
        <taxon>Perkinsidae</taxon>
        <taxon>Perkinsus</taxon>
    </lineage>
</organism>
<feature type="region of interest" description="Disordered" evidence="2">
    <location>
        <begin position="2050"/>
        <end position="2127"/>
    </location>
</feature>
<dbReference type="SMART" id="SM01307">
    <property type="entry name" value="RICTOR_M"/>
    <property type="match status" value="1"/>
</dbReference>
<feature type="region of interest" description="Disordered" evidence="2">
    <location>
        <begin position="1472"/>
        <end position="1556"/>
    </location>
</feature>
<gene>
    <name evidence="8" type="ORF">FOZ60_004717</name>
</gene>
<dbReference type="EMBL" id="JABANP010000204">
    <property type="protein sequence ID" value="KAF4686897.1"/>
    <property type="molecule type" value="Genomic_DNA"/>
</dbReference>
<dbReference type="InterPro" id="IPR028268">
    <property type="entry name" value="Pianissimo_fam"/>
</dbReference>
<feature type="chain" id="PRO_5029533049" evidence="4">
    <location>
        <begin position="22"/>
        <end position="2343"/>
    </location>
</feature>
<evidence type="ECO:0000256" key="1">
    <source>
        <dbReference type="ARBA" id="ARBA00008878"/>
    </source>
</evidence>
<proteinExistence type="inferred from homology"/>
<feature type="region of interest" description="Disordered" evidence="2">
    <location>
        <begin position="25"/>
        <end position="101"/>
    </location>
</feature>
<dbReference type="SUPFAM" id="SSF48371">
    <property type="entry name" value="ARM repeat"/>
    <property type="match status" value="1"/>
</dbReference>
<evidence type="ECO:0000313" key="8">
    <source>
        <dbReference type="EMBL" id="KAF4686897.1"/>
    </source>
</evidence>
<protein>
    <submittedName>
        <fullName evidence="8">Uncharacterized protein</fullName>
    </submittedName>
</protein>
<dbReference type="Pfam" id="PF14664">
    <property type="entry name" value="RICTOR_N"/>
    <property type="match status" value="1"/>
</dbReference>
<feature type="domain" description="Rapamycin-insensitive companion of mTOR N-terminal" evidence="6">
    <location>
        <begin position="433"/>
        <end position="860"/>
    </location>
</feature>
<reference evidence="8 9" key="1">
    <citation type="submission" date="2020-04" db="EMBL/GenBank/DDBJ databases">
        <title>Perkinsus olseni comparative genomics.</title>
        <authorList>
            <person name="Bogema D.R."/>
        </authorList>
    </citation>
    <scope>NUCLEOTIDE SEQUENCE [LARGE SCALE GENOMIC DNA]</scope>
    <source>
        <strain evidence="8">00978-12</strain>
    </source>
</reference>
<keyword evidence="3" id="KW-0472">Membrane</keyword>
<feature type="region of interest" description="Disordered" evidence="2">
    <location>
        <begin position="1137"/>
        <end position="1166"/>
    </location>
</feature>
<evidence type="ECO:0000259" key="5">
    <source>
        <dbReference type="SMART" id="SM01307"/>
    </source>
</evidence>
<keyword evidence="3" id="KW-0812">Transmembrane</keyword>
<dbReference type="InterPro" id="IPR016024">
    <property type="entry name" value="ARM-type_fold"/>
</dbReference>
<evidence type="ECO:0000256" key="2">
    <source>
        <dbReference type="SAM" id="MobiDB-lite"/>
    </source>
</evidence>
<dbReference type="GO" id="GO:0038203">
    <property type="term" value="P:TORC2 signaling"/>
    <property type="evidence" value="ECO:0007669"/>
    <property type="project" value="TreeGrafter"/>
</dbReference>
<name>A0A7J6NTL9_PEROL</name>
<feature type="compositionally biased region" description="Low complexity" evidence="2">
    <location>
        <begin position="2207"/>
        <end position="2216"/>
    </location>
</feature>
<feature type="compositionally biased region" description="Low complexity" evidence="2">
    <location>
        <begin position="2071"/>
        <end position="2084"/>
    </location>
</feature>
<keyword evidence="3" id="KW-1133">Transmembrane helix</keyword>
<evidence type="ECO:0000313" key="9">
    <source>
        <dbReference type="Proteomes" id="UP000541610"/>
    </source>
</evidence>
<evidence type="ECO:0000259" key="7">
    <source>
        <dbReference type="SMART" id="SM01310"/>
    </source>
</evidence>
<evidence type="ECO:0000259" key="6">
    <source>
        <dbReference type="SMART" id="SM01308"/>
    </source>
</evidence>
<dbReference type="Proteomes" id="UP000541610">
    <property type="component" value="Unassembled WGS sequence"/>
</dbReference>
<keyword evidence="4" id="KW-0732">Signal</keyword>
<dbReference type="InterPro" id="IPR029452">
    <property type="entry name" value="RICTOR_V"/>
</dbReference>
<sequence>MAPFFALSITVTLLLAIGAGGAQRQRLGKDHTTQRHHHHHHGSSAFLGPARHRLDTRERKANPSSSSSSITPAQTEPHTMLRRRRPSITRSPVERNASSSMVGRPGLAALDVTPKHRGVVPVGFAPPTKWRMRPTSTKLTILYFLYTLTITVVLSLIMWLAYVKIPYIVDAEKIDRKGYRSSRRTLSVSPDLIFCDQVKLSLGDPRTGRCGTIAWIESHFEPVDTTDLFAIDLVLVSDRLGEMLSNRKRHKQEVISLEIGGTSNSSSMATPSSSLVPDHRLPRTASDLSGAVDSTTITNVPAVGPTPDDDAVAVPPRSSRRATVFAAKIFTSGSSMDHSLAVDKRESMALELSASGSLEPQKVLVLENICKELKQRAMVVGDSNRKMDLIRRATTVLSSTASSSSVVKSPQGSPPATPLPCISPQQGAFKGLASAMMNTNHILGRLASVLRFYLFDWNLGVRVCALRALRYTMRPVSAGIVLAVILKPLRVMELVCVRLEVSNDRCERTAAIKFIRRWISLALIDGLEIPICAVRSMVAIADSFATDVGLRSLCLSTLTTVLLKDPRTAIKNGALGTLFKFGCLDPVLSTIHMEPIVWTVVHVLQDANLRAYSRKQIAVDLMQVFTVFTDYRGGEGVPTPTEPLRGARQSQKTAADEVHEIRCRCARRCICTLLCTVPGLLLLADNCEGLASLISLLKKPNDMMIVKELLTLFEDVLGWWCVPQFESSSAIYSDSSDLPTKFDSVGNSEDTQALLVHHGLFSWDHPRSRTRGASVLTVGRGRSYTGLNEEPKSVLVCRKEPPMDMTRVFGSLLLRMLLTFGLSSAVSYLATMADPNSEPVAHQATSLVDTILRCVTILLPAASFPDIHHMTSIVTRAANFDQDKTSVQLRSRCLSILTWLETDTYLTWTSYRSLGYPGVYWCLPSRVPELFDNDASMSCYEYGVNSVGCLSWQGMLRIVQQPQFVPNATAYPLGVIAGSSSDRIDWSNKEHVMKVLRESKVLSTRDYSLWHWPTIHRVVAHGCIDHGGYHSVAFECMLETDFLKKLLRFFSPIKHHHYRHHHRTRSSWSAFTTRTMTDLMELENESATSSVNDGASQAPVANPIFGSQPWNGQSLALARLANTLLALVVSHKEAREKYLGEPEDAPPQDGPAGNDGQQQARRRHHAHTFTEDLAKMLDESITGAERHIQSDRKLSSWLDITGRRARTRGLSGLSEDTSRSSPIAESYAATNIFTNGSTKSAPVLPEEARDHHTAQSPEGGRTERVGSWGQPVPNDPPLSRADPAVQSGLKWAAKDAADSLTRPADAGGIVEQFRKLSREYGAMIGVLSSTREGVALLQKYDIYRLIYRMVLISSLDPFTASVLSCLSLGVARRNRKAMEAALTNGSAYLQCFVVSLLTSLTHIDTTRSFESDATALTNSDVQYVVDPEEGSTGVGGGEGVAHCGRRMASPYDDTCWWDDDTTINNPTAATAAGVGAVGGGGTRRPTPFPSSRVPGMKLGKGHHAVRMPSQPRRRAAPSFDSRQDITGNNRPMTSSKKRATTIDSGGEDGDPDSVIPSTVSRINPGEVDFLRWATSVLVKHLELDIAGSQAMAQTALASMGYVALYYNTDHVVLDEMVKYGGSLSDLDCPVRLCLLSNEEMCHKHILDGWLEAEWQRWVDEEMKRYVDVLDLLWTERVKHAIVGFHGEALADKDRADKLGIAGSKSDEFPPPSQSQRDPAFVLPNPSYLKPTVNYKYQSLQYPWLLRLPWYISVKFNNESFSVGGLVSRRISVKILKQLKAYSVLSHNILEAGPLAHLVVAAPVPLEVDEDSQKTDFQVALCIGSQYCSVYGGGLVSDPEWCTIPIADMRRDALAIDGEEEAICGKYHRWQCPRSGVIVTFILGNDGKIRVRSVGFPIRFEPSSSTPISIIPPLHICRPLASTAAGITWLRQNKLPWLIDAREHLERCLAGDAEYSDAESQSQCRVYMWMFANIGAGGELGVALMEDIGALETLVKMATECKHLCLRGSAIYALSLLCSVPSAQQPLLNLGWDPVVHGPIDIEKFLQQVDKEDEKPLDEEIVVRSSTEEYSDLSSSSTASSSDLSVVEVDGAGPNRTTSPLFCSSDAEDEAHEASAANTRSSPRAMRRAGSENMFDRYRHPYMNHDDASDALSASSEDDAEAASLKRLLAANPFSALSPSVHSPNEEGDADLSYAARRARQDHRDAADSSSSSSTDSDLAKMEREAPSAVGPSPVFTREKSRERRRGTTAPRRAFYKEYTPEHAEVLRHLTALCNTVAYKESHKFLIRKKHSEPHLFQSVGLWLRIHKRMLKLHFPLATRRVIDNLFDYVFLDFDALDYLDNLK</sequence>
<comment type="similarity">
    <text evidence="1">Belongs to the RICTOR family.</text>
</comment>
<feature type="compositionally biased region" description="Polar residues" evidence="2">
    <location>
        <begin position="1524"/>
        <end position="1534"/>
    </location>
</feature>
<feature type="compositionally biased region" description="Basic and acidic residues" evidence="2">
    <location>
        <begin position="52"/>
        <end position="61"/>
    </location>
</feature>
<feature type="domain" description="Rapamycin-insensitive companion of mTOR" evidence="7">
    <location>
        <begin position="1960"/>
        <end position="2033"/>
    </location>
</feature>
<dbReference type="SMART" id="SM01308">
    <property type="entry name" value="RICTOR_N"/>
    <property type="match status" value="1"/>
</dbReference>
<comment type="caution">
    <text evidence="8">The sequence shown here is derived from an EMBL/GenBank/DDBJ whole genome shotgun (WGS) entry which is preliminary data.</text>
</comment>
<feature type="region of interest" description="Disordered" evidence="2">
    <location>
        <begin position="1235"/>
        <end position="1283"/>
    </location>
</feature>
<dbReference type="Pfam" id="PF14668">
    <property type="entry name" value="RICTOR_V"/>
    <property type="match status" value="1"/>
</dbReference>
<evidence type="ECO:0000256" key="3">
    <source>
        <dbReference type="SAM" id="Phobius"/>
    </source>
</evidence>
<dbReference type="InterPro" id="IPR028267">
    <property type="entry name" value="Pianissimo_N"/>
</dbReference>
<accession>A0A7J6NTL9</accession>
<dbReference type="InterPro" id="IPR029451">
    <property type="entry name" value="RICTOR_M"/>
</dbReference>
<evidence type="ECO:0000256" key="4">
    <source>
        <dbReference type="SAM" id="SignalP"/>
    </source>
</evidence>